<proteinExistence type="inferred from homology"/>
<feature type="chain" id="PRO_5038163413" description="Phosphatidylinositol-glycan biosynthesis class X protein" evidence="10">
    <location>
        <begin position="24"/>
        <end position="300"/>
    </location>
</feature>
<dbReference type="InterPro" id="IPR040039">
    <property type="entry name" value="PIGX"/>
</dbReference>
<evidence type="ECO:0000256" key="6">
    <source>
        <dbReference type="ARBA" id="ARBA00022824"/>
    </source>
</evidence>
<evidence type="ECO:0000256" key="10">
    <source>
        <dbReference type="RuleBase" id="RU366056"/>
    </source>
</evidence>
<keyword evidence="10" id="KW-0732">Signal</keyword>
<keyword evidence="12" id="KW-1185">Reference proteome</keyword>
<evidence type="ECO:0000256" key="8">
    <source>
        <dbReference type="ARBA" id="ARBA00023136"/>
    </source>
</evidence>
<dbReference type="OrthoDB" id="5546453at2759"/>
<dbReference type="AlphaFoldDB" id="A0A914AZW4"/>
<feature type="transmembrane region" description="Helical" evidence="10">
    <location>
        <begin position="269"/>
        <end position="291"/>
    </location>
</feature>
<dbReference type="Proteomes" id="UP000887568">
    <property type="component" value="Unplaced"/>
</dbReference>
<evidence type="ECO:0000313" key="12">
    <source>
        <dbReference type="Proteomes" id="UP000887568"/>
    </source>
</evidence>
<dbReference type="GO" id="GO:0006506">
    <property type="term" value="P:GPI anchor biosynthetic process"/>
    <property type="evidence" value="ECO:0007669"/>
    <property type="project" value="UniProtKB-KW"/>
</dbReference>
<dbReference type="GO" id="GO:0005789">
    <property type="term" value="C:endoplasmic reticulum membrane"/>
    <property type="evidence" value="ECO:0007669"/>
    <property type="project" value="UniProtKB-SubCell"/>
</dbReference>
<keyword evidence="9" id="KW-0325">Glycoprotein</keyword>
<dbReference type="GeneID" id="119738427"/>
<protein>
    <recommendedName>
        <fullName evidence="10">Phosphatidylinositol-glycan biosynthesis class X protein</fullName>
    </recommendedName>
</protein>
<accession>A0A914AZW4</accession>
<dbReference type="PANTHER" id="PTHR28650">
    <property type="entry name" value="PHOSPHATIDYLINOSITOL-GLYCAN BIOSYNTHESIS CLASS X PROTEIN"/>
    <property type="match status" value="1"/>
</dbReference>
<dbReference type="SMART" id="SM00780">
    <property type="entry name" value="PIG-X"/>
    <property type="match status" value="1"/>
</dbReference>
<evidence type="ECO:0000256" key="3">
    <source>
        <dbReference type="ARBA" id="ARBA00010345"/>
    </source>
</evidence>
<evidence type="ECO:0000256" key="1">
    <source>
        <dbReference type="ARBA" id="ARBA00004389"/>
    </source>
</evidence>
<comment type="subcellular location">
    <subcellularLocation>
        <location evidence="1 10">Endoplasmic reticulum membrane</location>
        <topology evidence="1 10">Single-pass membrane protein</topology>
    </subcellularLocation>
</comment>
<evidence type="ECO:0000256" key="7">
    <source>
        <dbReference type="ARBA" id="ARBA00022989"/>
    </source>
</evidence>
<comment type="pathway">
    <text evidence="2 10">Glycolipid biosynthesis; glycosylphosphatidylinositol-anchor biosynthesis.</text>
</comment>
<keyword evidence="4 10" id="KW-0337">GPI-anchor biosynthesis</keyword>
<evidence type="ECO:0000256" key="2">
    <source>
        <dbReference type="ARBA" id="ARBA00004687"/>
    </source>
</evidence>
<dbReference type="InterPro" id="IPR013233">
    <property type="entry name" value="PIG-X/PBN1"/>
</dbReference>
<evidence type="ECO:0000256" key="5">
    <source>
        <dbReference type="ARBA" id="ARBA00022692"/>
    </source>
</evidence>
<dbReference type="RefSeq" id="XP_038069252.1">
    <property type="nucleotide sequence ID" value="XM_038213324.1"/>
</dbReference>
<dbReference type="Pfam" id="PF08320">
    <property type="entry name" value="PIG-X"/>
    <property type="match status" value="1"/>
</dbReference>
<keyword evidence="5 10" id="KW-0812">Transmembrane</keyword>
<evidence type="ECO:0000256" key="9">
    <source>
        <dbReference type="ARBA" id="ARBA00023180"/>
    </source>
</evidence>
<reference evidence="11" key="1">
    <citation type="submission" date="2022-11" db="UniProtKB">
        <authorList>
            <consortium name="EnsemblMetazoa"/>
        </authorList>
    </citation>
    <scope>IDENTIFICATION</scope>
</reference>
<keyword evidence="8 10" id="KW-0472">Membrane</keyword>
<name>A0A914AZW4_PATMI</name>
<dbReference type="PANTHER" id="PTHR28650:SF1">
    <property type="entry name" value="PHOSPHATIDYLINOSITOL-GLYCAN BIOSYNTHESIS CLASS X PROTEIN"/>
    <property type="match status" value="1"/>
</dbReference>
<dbReference type="OMA" id="ALSKYMW"/>
<evidence type="ECO:0000313" key="11">
    <source>
        <dbReference type="EnsemblMetazoa" id="XP_038069252.1"/>
    </source>
</evidence>
<comment type="similarity">
    <text evidence="3 10">Belongs to the PIGX family.</text>
</comment>
<dbReference type="EnsemblMetazoa" id="XM_038213324.1">
    <property type="protein sequence ID" value="XP_038069252.1"/>
    <property type="gene ID" value="LOC119738427"/>
</dbReference>
<keyword evidence="6 10" id="KW-0256">Endoplasmic reticulum</keyword>
<comment type="function">
    <text evidence="10">Stabilizing subunit of the glycosylphosphatidylinositol-mannosyltransferase I complex which catalyzes the transfer of the first mannose, via an alpha-1,4 bond from a dolichol-phosphate-mannose (Dol-P-Man) to the glucosaminyl acyl phosphatidylinositol (GlcN-(acyl)PI) intermediate to generate alpha-D-Man-(1-&gt;4)-alpha-D-GlcN-(1-&gt;6)-(1-radyl,2-acyl-sn-glycero-3-phospho)-2-acyl-inositol and participates in the sixth step of the glycosylphosphatidylinositol-anchor biosynthesis. Probably acts by stabilizing the mannosyltransferase PIGM.</text>
</comment>
<organism evidence="11 12">
    <name type="scientific">Patiria miniata</name>
    <name type="common">Bat star</name>
    <name type="synonym">Asterina miniata</name>
    <dbReference type="NCBI Taxonomy" id="46514"/>
    <lineage>
        <taxon>Eukaryota</taxon>
        <taxon>Metazoa</taxon>
        <taxon>Echinodermata</taxon>
        <taxon>Eleutherozoa</taxon>
        <taxon>Asterozoa</taxon>
        <taxon>Asteroidea</taxon>
        <taxon>Valvatacea</taxon>
        <taxon>Valvatida</taxon>
        <taxon>Asterinidae</taxon>
        <taxon>Patiria</taxon>
    </lineage>
</organism>
<keyword evidence="7 10" id="KW-1133">Transmembrane helix</keyword>
<evidence type="ECO:0000256" key="4">
    <source>
        <dbReference type="ARBA" id="ARBA00022502"/>
    </source>
</evidence>
<sequence length="300" mass="32738">MHSKSSYCVVCSRFVVCLWVVAASQTDARVAVRDHFDGKGLPAGIVEQLRSIDNEDFGEDSCKIVPKDVQLTRHSSRSGFHRDIHTSVSVLLDQSHHCTSCHLLLIERLPGGLYVDLYQSAAAVDFGGPQILAFEEIDLEKPAYLSAGHTILVYPSSSPQIIPQGREVVVNFTTEMPIHLRYHRPSAEPDAHSAHVSLPSPYALIRCTGASHIGTQTTADDDADGLPVYKAPCSGTSNTNCLWRLLPQSPRENHELHFQVPVGQQSHTLLVTVVTILATIAGTLAVLVTMFRSSTKAKPD</sequence>
<feature type="signal peptide" evidence="10">
    <location>
        <begin position="1"/>
        <end position="23"/>
    </location>
</feature>